<evidence type="ECO:0000313" key="2">
    <source>
        <dbReference type="EnsemblPlants" id="TraesCS6B02G208500.1"/>
    </source>
</evidence>
<dbReference type="PANTHER" id="PTHR33074:SF130">
    <property type="entry name" value="DUF1618 DOMAIN-CONTAINING PROTEIN"/>
    <property type="match status" value="1"/>
</dbReference>
<evidence type="ECO:0000259" key="1">
    <source>
        <dbReference type="Pfam" id="PF07762"/>
    </source>
</evidence>
<dbReference type="EnsemblPlants" id="TraesCS6B02G208500.1">
    <property type="protein sequence ID" value="TraesCS6B02G208500.1"/>
    <property type="gene ID" value="TraesCS6B02G208500"/>
</dbReference>
<feature type="domain" description="DUF1618" evidence="1">
    <location>
        <begin position="226"/>
        <end position="368"/>
    </location>
</feature>
<dbReference type="Proteomes" id="UP000019116">
    <property type="component" value="Chromosome 6B"/>
</dbReference>
<dbReference type="PaxDb" id="4565-Traes_6BS_CD998CBE7.1"/>
<evidence type="ECO:0000313" key="3">
    <source>
        <dbReference type="Proteomes" id="UP000019116"/>
    </source>
</evidence>
<accession>A0A3B6PKD9</accession>
<dbReference type="AlphaFoldDB" id="A0A3B6PKD9"/>
<dbReference type="Gramene" id="TraesCS6B03G0552000.2">
    <property type="protein sequence ID" value="TraesCS6B03G0552000.2.CDS"/>
    <property type="gene ID" value="TraesCS6B03G0552000"/>
</dbReference>
<dbReference type="OrthoDB" id="695762at2759"/>
<dbReference type="Gramene" id="TraesCS6B02G208500.1">
    <property type="protein sequence ID" value="TraesCS6B02G208500.1"/>
    <property type="gene ID" value="TraesCS6B02G208500"/>
</dbReference>
<sequence>MVRPLFARRRPPPEHAGIYPNWVLLDTVVRGANYDWEKMSIAECSSSLATTARTFVDVRSEAESKEEVVVEVEVSFLFASPPDVSGFVVHVGDYGLSYGASVVSTDGNAVLLAITMAMFNLQRYLVYRVDQGNPSLEVLPERPMLKFHPTKVVGILSHGKGYIVAALTLKLKIDYLAYELFLYTSQTKAWSSKVIPLECTRDADLIHVLNHHTTKVITVGVDSLGWVDLWRGILFCNVLDENPVVRFLSFPCPMPSNACNLGTSCPRPFRDVICIGNTLKFVEVEYNQGEDDTDYGSNTDHGWKATTQKRNLGSEWTECFSVDTSDILLTDESWDLLSHRLRDDDARQLSLSKLECLAPTLGIDDDYLYMMTRPLGSNEKPLGLFASVDIKNKDMRLVSFSTERMSYIDPNYRPCTVSRYFNNTSGKPLKSKNKKAAPRFIIGENLRWIGLVKLAVLRNILVAIQRLTSLDAILMKPERPDETQLDQTRLRNCSASVEMLGQMAHGISSYTDHLPATSIQYHVDALKEGFSILGGKTFPFMDNDEYASFVDITHFKILDVVKVARSSLVKELLPKRLDDPHYSLRSVERTLMYGELPLTPYLRRLDLSEGCA</sequence>
<keyword evidence="3" id="KW-1185">Reference proteome</keyword>
<gene>
    <name evidence="2" type="primary">LOC123136918</name>
</gene>
<reference evidence="2" key="2">
    <citation type="submission" date="2018-10" db="UniProtKB">
        <authorList>
            <consortium name="EnsemblPlants"/>
        </authorList>
    </citation>
    <scope>IDENTIFICATION</scope>
</reference>
<dbReference type="InterPro" id="IPR011676">
    <property type="entry name" value="DUF1618"/>
</dbReference>
<organism evidence="2">
    <name type="scientific">Triticum aestivum</name>
    <name type="common">Wheat</name>
    <dbReference type="NCBI Taxonomy" id="4565"/>
    <lineage>
        <taxon>Eukaryota</taxon>
        <taxon>Viridiplantae</taxon>
        <taxon>Streptophyta</taxon>
        <taxon>Embryophyta</taxon>
        <taxon>Tracheophyta</taxon>
        <taxon>Spermatophyta</taxon>
        <taxon>Magnoliopsida</taxon>
        <taxon>Liliopsida</taxon>
        <taxon>Poales</taxon>
        <taxon>Poaceae</taxon>
        <taxon>BOP clade</taxon>
        <taxon>Pooideae</taxon>
        <taxon>Triticodae</taxon>
        <taxon>Triticeae</taxon>
        <taxon>Triticinae</taxon>
        <taxon>Triticum</taxon>
    </lineage>
</organism>
<dbReference type="PANTHER" id="PTHR33074">
    <property type="entry name" value="EXPRESSED PROTEIN-RELATED"/>
    <property type="match status" value="1"/>
</dbReference>
<proteinExistence type="predicted"/>
<dbReference type="Pfam" id="PF07762">
    <property type="entry name" value="DUF1618"/>
    <property type="match status" value="1"/>
</dbReference>
<dbReference type="GeneID" id="123136918"/>
<protein>
    <recommendedName>
        <fullName evidence="1">DUF1618 domain-containing protein</fullName>
    </recommendedName>
</protein>
<reference evidence="2" key="1">
    <citation type="submission" date="2018-08" db="EMBL/GenBank/DDBJ databases">
        <authorList>
            <person name="Rossello M."/>
        </authorList>
    </citation>
    <scope>NUCLEOTIDE SEQUENCE [LARGE SCALE GENOMIC DNA]</scope>
    <source>
        <strain evidence="2">cv. Chinese Spring</strain>
    </source>
</reference>
<dbReference type="RefSeq" id="XP_044412360.1">
    <property type="nucleotide sequence ID" value="XM_044556425.1"/>
</dbReference>
<name>A0A3B6PKD9_WHEAT</name>